<keyword evidence="4" id="KW-1185">Reference proteome</keyword>
<dbReference type="PROSITE" id="PS51257">
    <property type="entry name" value="PROKAR_LIPOPROTEIN"/>
    <property type="match status" value="1"/>
</dbReference>
<feature type="chain" id="PRO_5022726083" description="YMGG-like Gly-zipper domain-containing protein" evidence="1">
    <location>
        <begin position="23"/>
        <end position="214"/>
    </location>
</feature>
<dbReference type="RefSeq" id="WP_197532247.1">
    <property type="nucleotide sequence ID" value="NZ_SJPP01000001.1"/>
</dbReference>
<accession>A0A5C6BKB2</accession>
<reference evidence="3 4" key="1">
    <citation type="submission" date="2019-02" db="EMBL/GenBank/DDBJ databases">
        <title>Deep-cultivation of Planctomycetes and their phenomic and genomic characterization uncovers novel biology.</title>
        <authorList>
            <person name="Wiegand S."/>
            <person name="Jogler M."/>
            <person name="Boedeker C."/>
            <person name="Pinto D."/>
            <person name="Vollmers J."/>
            <person name="Rivas-Marin E."/>
            <person name="Kohn T."/>
            <person name="Peeters S.H."/>
            <person name="Heuer A."/>
            <person name="Rast P."/>
            <person name="Oberbeckmann S."/>
            <person name="Bunk B."/>
            <person name="Jeske O."/>
            <person name="Meyerdierks A."/>
            <person name="Storesund J.E."/>
            <person name="Kallscheuer N."/>
            <person name="Luecker S."/>
            <person name="Lage O.M."/>
            <person name="Pohl T."/>
            <person name="Merkel B.J."/>
            <person name="Hornburger P."/>
            <person name="Mueller R.-W."/>
            <person name="Bruemmer F."/>
            <person name="Labrenz M."/>
            <person name="Spormann A.M."/>
            <person name="Op Den Camp H."/>
            <person name="Overmann J."/>
            <person name="Amann R."/>
            <person name="Jetten M.S.M."/>
            <person name="Mascher T."/>
            <person name="Medema M.H."/>
            <person name="Devos D.P."/>
            <person name="Kaster A.-K."/>
            <person name="Ovreas L."/>
            <person name="Rohde M."/>
            <person name="Galperin M.Y."/>
            <person name="Jogler C."/>
        </authorList>
    </citation>
    <scope>NUCLEOTIDE SEQUENCE [LARGE SCALE GENOMIC DNA]</scope>
    <source>
        <strain evidence="3 4">CA54</strain>
    </source>
</reference>
<sequence precursor="true">MPRLYKSFCYFVGCVFVLPLFAGCRSMNHTENGALVGTGIGATTGAIIGHQSGHGEGGALIGAAAGALGGALVGNAQQMSEERDAAVVAAQQAEWRRHADAQAVTNDDVIRMARGGLSQEVIAGTIRSRGGRFDLSPNALIALKSEGVGDGVIQAMQTSGGPQYVAGATTVTPSAVMTVPGPPSTVYVTPRPSAQIVIGPRRWHRRPRLHRHRW</sequence>
<protein>
    <recommendedName>
        <fullName evidence="2">YMGG-like Gly-zipper domain-containing protein</fullName>
    </recommendedName>
</protein>
<feature type="domain" description="YMGG-like Gly-zipper" evidence="2">
    <location>
        <begin position="30"/>
        <end position="75"/>
    </location>
</feature>
<dbReference type="AlphaFoldDB" id="A0A5C6BKB2"/>
<dbReference type="Proteomes" id="UP000320735">
    <property type="component" value="Unassembled WGS sequence"/>
</dbReference>
<feature type="signal peptide" evidence="1">
    <location>
        <begin position="1"/>
        <end position="22"/>
    </location>
</feature>
<evidence type="ECO:0000256" key="1">
    <source>
        <dbReference type="SAM" id="SignalP"/>
    </source>
</evidence>
<evidence type="ECO:0000313" key="3">
    <source>
        <dbReference type="EMBL" id="TWU12583.1"/>
    </source>
</evidence>
<name>A0A5C6BKB2_9PLAN</name>
<evidence type="ECO:0000313" key="4">
    <source>
        <dbReference type="Proteomes" id="UP000320735"/>
    </source>
</evidence>
<dbReference type="InterPro" id="IPR027367">
    <property type="entry name" value="Gly-zipper_YMGG"/>
</dbReference>
<keyword evidence="1" id="KW-0732">Signal</keyword>
<gene>
    <name evidence="3" type="ORF">CA54_14070</name>
</gene>
<dbReference type="EMBL" id="SJPP01000001">
    <property type="protein sequence ID" value="TWU12583.1"/>
    <property type="molecule type" value="Genomic_DNA"/>
</dbReference>
<proteinExistence type="predicted"/>
<organism evidence="3 4">
    <name type="scientific">Symmachiella macrocystis</name>
    <dbReference type="NCBI Taxonomy" id="2527985"/>
    <lineage>
        <taxon>Bacteria</taxon>
        <taxon>Pseudomonadati</taxon>
        <taxon>Planctomycetota</taxon>
        <taxon>Planctomycetia</taxon>
        <taxon>Planctomycetales</taxon>
        <taxon>Planctomycetaceae</taxon>
        <taxon>Symmachiella</taxon>
    </lineage>
</organism>
<evidence type="ECO:0000259" key="2">
    <source>
        <dbReference type="Pfam" id="PF13441"/>
    </source>
</evidence>
<dbReference type="Pfam" id="PF13441">
    <property type="entry name" value="Gly-zipper_YMGG"/>
    <property type="match status" value="1"/>
</dbReference>
<comment type="caution">
    <text evidence="3">The sequence shown here is derived from an EMBL/GenBank/DDBJ whole genome shotgun (WGS) entry which is preliminary data.</text>
</comment>